<dbReference type="SUPFAM" id="SSF140931">
    <property type="entry name" value="Fic-like"/>
    <property type="match status" value="1"/>
</dbReference>
<comment type="caution">
    <text evidence="4">The sequence shown here is derived from an EMBL/GenBank/DDBJ whole genome shotgun (WGS) entry which is preliminary data.</text>
</comment>
<dbReference type="PANTHER" id="PTHR13504:SF38">
    <property type="entry name" value="FIDO DOMAIN-CONTAINING PROTEIN"/>
    <property type="match status" value="1"/>
</dbReference>
<proteinExistence type="predicted"/>
<dbReference type="RefSeq" id="WP_070985397.1">
    <property type="nucleotide sequence ID" value="NZ_MKJU01000025.1"/>
</dbReference>
<dbReference type="GO" id="GO:0005524">
    <property type="term" value="F:ATP binding"/>
    <property type="evidence" value="ECO:0007669"/>
    <property type="project" value="UniProtKB-KW"/>
</dbReference>
<keyword evidence="2" id="KW-0547">Nucleotide-binding</keyword>
<evidence type="ECO:0000259" key="3">
    <source>
        <dbReference type="PROSITE" id="PS51459"/>
    </source>
</evidence>
<keyword evidence="5" id="KW-1185">Reference proteome</keyword>
<evidence type="ECO:0000313" key="4">
    <source>
        <dbReference type="EMBL" id="OHU91482.1"/>
    </source>
</evidence>
<evidence type="ECO:0000256" key="2">
    <source>
        <dbReference type="PIRSR" id="PIRSR640198-2"/>
    </source>
</evidence>
<gene>
    <name evidence="4" type="ORF">BET10_11775</name>
</gene>
<dbReference type="Proteomes" id="UP000179786">
    <property type="component" value="Unassembled WGS sequence"/>
</dbReference>
<sequence>MASFETLTWHTNQQPYQSYVPDMMLEKPIRTSQRLRDALEQLNRFAISSDHKAFFNRYLSGNVSLREGTGVTHKQLALCSAGIPTKDSIVRQLWSQMYKFQLGCDYATKLFEGNGMWQIPTLLELHCCLAPEAPNSGQLRMTTCWIGGKCPTKARFVAASPQRLESLMEDWLSFVNEKAQIGLENILLAYDQFLVVHPFSDGNGRVSRVFMESALNHLRQGYWLHPLFFRLANSAANYIHAHNAYQRDELEPWLAYWEDAFEWLVEKQKQIKEILRQCELQVDRALLCSEKPPLWDELKAQLYKTPIINMEVAHQYTQSVTLMIQSGVLQVKHVSEMNNMTVLECPSVFEMWQKWEESLLVS</sequence>
<feature type="domain" description="Fido" evidence="3">
    <location>
        <begin position="117"/>
        <end position="259"/>
    </location>
</feature>
<feature type="binding site" evidence="2">
    <location>
        <begin position="201"/>
        <end position="208"/>
    </location>
    <ligand>
        <name>ATP</name>
        <dbReference type="ChEBI" id="CHEBI:30616"/>
    </ligand>
</feature>
<keyword evidence="2" id="KW-0067">ATP-binding</keyword>
<protein>
    <recommendedName>
        <fullName evidence="3">Fido domain-containing protein</fullName>
    </recommendedName>
</protein>
<dbReference type="Pfam" id="PF02661">
    <property type="entry name" value="Fic"/>
    <property type="match status" value="1"/>
</dbReference>
<dbReference type="Gene3D" id="1.10.3290.10">
    <property type="entry name" value="Fido-like domain"/>
    <property type="match status" value="1"/>
</dbReference>
<accession>A0A1S1MV88</accession>
<evidence type="ECO:0000313" key="5">
    <source>
        <dbReference type="Proteomes" id="UP000179786"/>
    </source>
</evidence>
<reference evidence="4 5" key="1">
    <citation type="submission" date="2016-09" db="EMBL/GenBank/DDBJ databases">
        <title>Pseudoalteromonas amylolytica sp. nov., isolated from the surface seawater.</title>
        <authorList>
            <person name="Wu Y.-H."/>
            <person name="Cheng H."/>
            <person name="Jin X.-B."/>
            <person name="Wang C.-S."/>
            <person name="Xu X.-W."/>
        </authorList>
    </citation>
    <scope>NUCLEOTIDE SEQUENCE [LARGE SCALE GENOMIC DNA]</scope>
    <source>
        <strain evidence="4 5">JW1</strain>
    </source>
</reference>
<name>A0A1S1MV88_9GAMM</name>
<dbReference type="STRING" id="1859457.BET10_11775"/>
<dbReference type="PROSITE" id="PS51459">
    <property type="entry name" value="FIDO"/>
    <property type="match status" value="1"/>
</dbReference>
<dbReference type="EMBL" id="MKJU01000025">
    <property type="protein sequence ID" value="OHU91482.1"/>
    <property type="molecule type" value="Genomic_DNA"/>
</dbReference>
<evidence type="ECO:0000256" key="1">
    <source>
        <dbReference type="PIRSR" id="PIRSR640198-1"/>
    </source>
</evidence>
<dbReference type="AlphaFoldDB" id="A0A1S1MV88"/>
<feature type="active site" evidence="1">
    <location>
        <position position="197"/>
    </location>
</feature>
<organism evidence="4 5">
    <name type="scientific">Pseudoalteromonas amylolytica</name>
    <dbReference type="NCBI Taxonomy" id="1859457"/>
    <lineage>
        <taxon>Bacteria</taxon>
        <taxon>Pseudomonadati</taxon>
        <taxon>Pseudomonadota</taxon>
        <taxon>Gammaproteobacteria</taxon>
        <taxon>Alteromonadales</taxon>
        <taxon>Pseudoalteromonadaceae</taxon>
        <taxon>Pseudoalteromonas</taxon>
    </lineage>
</organism>
<dbReference type="InterPro" id="IPR036597">
    <property type="entry name" value="Fido-like_dom_sf"/>
</dbReference>
<dbReference type="PANTHER" id="PTHR13504">
    <property type="entry name" value="FIDO DOMAIN-CONTAINING PROTEIN DDB_G0283145"/>
    <property type="match status" value="1"/>
</dbReference>
<dbReference type="InterPro" id="IPR040198">
    <property type="entry name" value="Fido_containing"/>
</dbReference>
<dbReference type="InterPro" id="IPR003812">
    <property type="entry name" value="Fido"/>
</dbReference>